<sequence>MPNASTNCWTCKQRKVGCDRALPTCINCKKGQRTCQGYGLRLAWPDKQDGRRKQKRYEVNDQDVVTNYLPQRDGCFTFLNTVVEDLDGSRLCVTDLINGELVSIMSNAIPISINPISVSEQNGMLLNHYDLEIARITTTIDDDSNGFRLALIPMALSSPDLSARSILHSTLAIACYHLGRPQQALKYKFRAIKDLSDSFANLSIETVDCASKTRHFAACMMLCVYGVFDESDTAWYMHLEGAKSVYNTIPETVKSTAGFEFLKPWFQYHYIFSQYTYPAQVANPEISLPSNTSENRKIIGVLGCSTEVLHLIGCTNQLQAAKPAVSPAGTAGNPSLTVPCEHFGILSRIENRLLNLEQKLLIQPGSTSGIINDTRITFTAELYRIAAVLYFYQTAPTTFVPASNPQHSLRNGLNILWEMKICSSPWPLFILACSVTEDEDRIRILDLMETSGARRRIGNYSIIIKLVKAVWKRQDLVSDEKAKRNVDWRDLVEKGSYMPSFI</sequence>
<reference evidence="1" key="1">
    <citation type="journal article" date="2020" name="Stud. Mycol.">
        <title>101 Dothideomycetes genomes: a test case for predicting lifestyles and emergence of pathogens.</title>
        <authorList>
            <person name="Haridas S."/>
            <person name="Albert R."/>
            <person name="Binder M."/>
            <person name="Bloem J."/>
            <person name="Labutti K."/>
            <person name="Salamov A."/>
            <person name="Andreopoulos B."/>
            <person name="Baker S."/>
            <person name="Barry K."/>
            <person name="Bills G."/>
            <person name="Bluhm B."/>
            <person name="Cannon C."/>
            <person name="Castanera R."/>
            <person name="Culley D."/>
            <person name="Daum C."/>
            <person name="Ezra D."/>
            <person name="Gonzalez J."/>
            <person name="Henrissat B."/>
            <person name="Kuo A."/>
            <person name="Liang C."/>
            <person name="Lipzen A."/>
            <person name="Lutzoni F."/>
            <person name="Magnuson J."/>
            <person name="Mondo S."/>
            <person name="Nolan M."/>
            <person name="Ohm R."/>
            <person name="Pangilinan J."/>
            <person name="Park H.-J."/>
            <person name="Ramirez L."/>
            <person name="Alfaro M."/>
            <person name="Sun H."/>
            <person name="Tritt A."/>
            <person name="Yoshinaga Y."/>
            <person name="Zwiers L.-H."/>
            <person name="Turgeon B."/>
            <person name="Goodwin S."/>
            <person name="Spatafora J."/>
            <person name="Crous P."/>
            <person name="Grigoriev I."/>
        </authorList>
    </citation>
    <scope>NUCLEOTIDE SEQUENCE</scope>
    <source>
        <strain evidence="1">CBS 525.71</strain>
    </source>
</reference>
<protein>
    <submittedName>
        <fullName evidence="1">Uncharacterized protein</fullName>
    </submittedName>
</protein>
<evidence type="ECO:0000313" key="1">
    <source>
        <dbReference type="EMBL" id="KAF2628274.1"/>
    </source>
</evidence>
<gene>
    <name evidence="1" type="ORF">BU25DRAFT_43010</name>
</gene>
<organism evidence="1 2">
    <name type="scientific">Macroventuria anomochaeta</name>
    <dbReference type="NCBI Taxonomy" id="301207"/>
    <lineage>
        <taxon>Eukaryota</taxon>
        <taxon>Fungi</taxon>
        <taxon>Dikarya</taxon>
        <taxon>Ascomycota</taxon>
        <taxon>Pezizomycotina</taxon>
        <taxon>Dothideomycetes</taxon>
        <taxon>Pleosporomycetidae</taxon>
        <taxon>Pleosporales</taxon>
        <taxon>Pleosporineae</taxon>
        <taxon>Didymellaceae</taxon>
        <taxon>Macroventuria</taxon>
    </lineage>
</organism>
<dbReference type="EMBL" id="MU006714">
    <property type="protein sequence ID" value="KAF2628274.1"/>
    <property type="molecule type" value="Genomic_DNA"/>
</dbReference>
<accession>A0ACB6S4G0</accession>
<evidence type="ECO:0000313" key="2">
    <source>
        <dbReference type="Proteomes" id="UP000799754"/>
    </source>
</evidence>
<name>A0ACB6S4G0_9PLEO</name>
<dbReference type="Proteomes" id="UP000799754">
    <property type="component" value="Unassembled WGS sequence"/>
</dbReference>
<comment type="caution">
    <text evidence="1">The sequence shown here is derived from an EMBL/GenBank/DDBJ whole genome shotgun (WGS) entry which is preliminary data.</text>
</comment>
<proteinExistence type="predicted"/>
<keyword evidence="2" id="KW-1185">Reference proteome</keyword>